<accession>A0A368F981</accession>
<reference evidence="1 2" key="1">
    <citation type="submission" date="2014-10" db="EMBL/GenBank/DDBJ databases">
        <title>Draft genome of the hookworm Ancylostoma caninum.</title>
        <authorList>
            <person name="Mitreva M."/>
        </authorList>
    </citation>
    <scope>NUCLEOTIDE SEQUENCE [LARGE SCALE GENOMIC DNA]</scope>
    <source>
        <strain evidence="1 2">Baltimore</strain>
    </source>
</reference>
<name>A0A368F981_ANCCA</name>
<organism evidence="1 2">
    <name type="scientific">Ancylostoma caninum</name>
    <name type="common">Dog hookworm</name>
    <dbReference type="NCBI Taxonomy" id="29170"/>
    <lineage>
        <taxon>Eukaryota</taxon>
        <taxon>Metazoa</taxon>
        <taxon>Ecdysozoa</taxon>
        <taxon>Nematoda</taxon>
        <taxon>Chromadorea</taxon>
        <taxon>Rhabditida</taxon>
        <taxon>Rhabditina</taxon>
        <taxon>Rhabditomorpha</taxon>
        <taxon>Strongyloidea</taxon>
        <taxon>Ancylostomatidae</taxon>
        <taxon>Ancylostomatinae</taxon>
        <taxon>Ancylostoma</taxon>
    </lineage>
</organism>
<evidence type="ECO:0000313" key="1">
    <source>
        <dbReference type="EMBL" id="RCN28714.1"/>
    </source>
</evidence>
<keyword evidence="2" id="KW-1185">Reference proteome</keyword>
<dbReference type="AlphaFoldDB" id="A0A368F981"/>
<gene>
    <name evidence="1" type="ORF">ANCCAN_25541</name>
</gene>
<protein>
    <submittedName>
        <fullName evidence="1">Uncharacterized protein</fullName>
    </submittedName>
</protein>
<comment type="caution">
    <text evidence="1">The sequence shown here is derived from an EMBL/GenBank/DDBJ whole genome shotgun (WGS) entry which is preliminary data.</text>
</comment>
<proteinExistence type="predicted"/>
<sequence>MECYIRWAQMKWNEAVAEILGIEQVRIERSSFSELALRRTDVIDFLSHHLEKCVALKNKCFHMFYIFISTMFLESYMDGSIPAVDLAYPTQHQNLTEFINIERARRRL</sequence>
<dbReference type="Proteomes" id="UP000252519">
    <property type="component" value="Unassembled WGS sequence"/>
</dbReference>
<evidence type="ECO:0000313" key="2">
    <source>
        <dbReference type="Proteomes" id="UP000252519"/>
    </source>
</evidence>
<dbReference type="EMBL" id="JOJR01002382">
    <property type="protein sequence ID" value="RCN28714.1"/>
    <property type="molecule type" value="Genomic_DNA"/>
</dbReference>